<proteinExistence type="predicted"/>
<protein>
    <submittedName>
        <fullName evidence="1">Uncharacterized protein</fullName>
    </submittedName>
</protein>
<evidence type="ECO:0000313" key="1">
    <source>
        <dbReference type="EMBL" id="CAD8214011.1"/>
    </source>
</evidence>
<name>A0A8S1YKR9_9CILI</name>
<dbReference type="AlphaFoldDB" id="A0A8S1YKR9"/>
<gene>
    <name evidence="1" type="ORF">PPENT_87.1.T1930014</name>
</gene>
<dbReference type="PANTHER" id="PTHR33706:SF1">
    <property type="entry name" value="TPR REPEAT PROTEIN"/>
    <property type="match status" value="1"/>
</dbReference>
<accession>A0A8S1YKR9</accession>
<sequence length="723" mass="84972">MNPYIDLNRLSHIEKPQECAGSQEIDGIQWDYTDIPPRKIKKKFIISYENQNEIRYIQDGSILRIDYIKDKSIKQEVFTNLEQIQYLFWFGQYGENNKKIDKWIATWKGETLVDVGGYYSDKGLKQGLWKELIKNYWSKAQVYEVGKYKNNLRKGTWKYIYKDQEIGGGKYNQQGQRNGKWIELNDQFSQYSQITHIGLYQNGKKVGKWDIYYRKDEDQPFQLIGGGLYDESGSMKIGKWNELSIGYDNFSQIIYRGEYSKGKKVAKWDILFRKDEQETYEQLGGGLYDDEEYQNGKKINKWITKQEGEEIAGGSYGEGGQIKVGKWIELSEGYGIWSQVIYQGEYRNGKKVSKWEILQRMKGNEKLEQIGGGLYDEVGSNKIGYWTELSDEFKEDSQIVLYGEYQNGKKVNKWITSFEGDYLQPYLINNKYFSGGGSYHQAGSIKVGKWIELKDGFDEWSQSIYYGEYKDGNKIGIWDIFFQKPLKQELEVICSGSYDKGCQIKNGRWIELSERFRDNSQVTYNGCYNRGTKVGRWDILQEGINYGGGEYDEDSLKIGRWIELSESFSSSSQITYDGEYKKGKKVGKWNIYYKKTYETYNYEYIGGGFYDEVKIGRWVEECDSFNEYNQVIYIGEYKNCRKVGRWDIFYRKAGQQKFEKIGGRIYHQENSSKTGLWIELSNSFSNELQYIFHDELKKGKQESQQMEMDLQSNKISEQIQYDN</sequence>
<evidence type="ECO:0000313" key="2">
    <source>
        <dbReference type="Proteomes" id="UP000689195"/>
    </source>
</evidence>
<dbReference type="EMBL" id="CAJJDO010000193">
    <property type="protein sequence ID" value="CAD8214011.1"/>
    <property type="molecule type" value="Genomic_DNA"/>
</dbReference>
<dbReference type="OrthoDB" id="317072at2759"/>
<keyword evidence="2" id="KW-1185">Reference proteome</keyword>
<organism evidence="1 2">
    <name type="scientific">Paramecium pentaurelia</name>
    <dbReference type="NCBI Taxonomy" id="43138"/>
    <lineage>
        <taxon>Eukaryota</taxon>
        <taxon>Sar</taxon>
        <taxon>Alveolata</taxon>
        <taxon>Ciliophora</taxon>
        <taxon>Intramacronucleata</taxon>
        <taxon>Oligohymenophorea</taxon>
        <taxon>Peniculida</taxon>
        <taxon>Parameciidae</taxon>
        <taxon>Paramecium</taxon>
    </lineage>
</organism>
<dbReference type="Proteomes" id="UP000689195">
    <property type="component" value="Unassembled WGS sequence"/>
</dbReference>
<reference evidence="1" key="1">
    <citation type="submission" date="2021-01" db="EMBL/GenBank/DDBJ databases">
        <authorList>
            <consortium name="Genoscope - CEA"/>
            <person name="William W."/>
        </authorList>
    </citation>
    <scope>NUCLEOTIDE SEQUENCE</scope>
</reference>
<dbReference type="PANTHER" id="PTHR33706">
    <property type="entry name" value="MORN VARIANT REPEAT PROTEIN"/>
    <property type="match status" value="1"/>
</dbReference>
<comment type="caution">
    <text evidence="1">The sequence shown here is derived from an EMBL/GenBank/DDBJ whole genome shotgun (WGS) entry which is preliminary data.</text>
</comment>